<protein>
    <submittedName>
        <fullName evidence="2">Endonuclease/exonuclease/phosphatase family protein</fullName>
    </submittedName>
</protein>
<dbReference type="SUPFAM" id="SSF56219">
    <property type="entry name" value="DNase I-like"/>
    <property type="match status" value="1"/>
</dbReference>
<dbReference type="AlphaFoldDB" id="A0A6L6VMP4"/>
<name>A0A6L6VMP4_AGRVI</name>
<organism evidence="2 3">
    <name type="scientific">Agrobacterium vitis</name>
    <name type="common">Rhizobium vitis</name>
    <dbReference type="NCBI Taxonomy" id="373"/>
    <lineage>
        <taxon>Bacteria</taxon>
        <taxon>Pseudomonadati</taxon>
        <taxon>Pseudomonadota</taxon>
        <taxon>Alphaproteobacteria</taxon>
        <taxon>Hyphomicrobiales</taxon>
        <taxon>Rhizobiaceae</taxon>
        <taxon>Rhizobium/Agrobacterium group</taxon>
        <taxon>Agrobacterium</taxon>
    </lineage>
</organism>
<keyword evidence="2" id="KW-0540">Nuclease</keyword>
<dbReference type="InterPro" id="IPR005135">
    <property type="entry name" value="Endo/exonuclease/phosphatase"/>
</dbReference>
<dbReference type="Pfam" id="PF03372">
    <property type="entry name" value="Exo_endo_phos"/>
    <property type="match status" value="1"/>
</dbReference>
<gene>
    <name evidence="2" type="ORF">GOZ90_26365</name>
</gene>
<dbReference type="Gene3D" id="3.60.10.10">
    <property type="entry name" value="Endonuclease/exonuclease/phosphatase"/>
    <property type="match status" value="1"/>
</dbReference>
<keyword evidence="2" id="KW-0255">Endonuclease</keyword>
<dbReference type="GO" id="GO:0004527">
    <property type="term" value="F:exonuclease activity"/>
    <property type="evidence" value="ECO:0007669"/>
    <property type="project" value="UniProtKB-KW"/>
</dbReference>
<sequence length="267" mass="30426">MRILSLNAWAGRIYPELLNYLIDVNPDVMCLQEVLRSRNTSAEWLLYRDDDVEFHQRANLFDDVRTAFPDHDAYFCSSMRGELLDGGTPVWVEFGLATLVRRSYSVIGQAMDFVHGEFSSDGWGPHPRPRNVHVMRLFNFDDSTATTIANIHGLRGTDGKHDNPDRHIQAQALLDLIRRVWRPGEKLIVCGDFNVLPGSVTFEILGSAGLIDLVTAHGITDTRTSHYRKPERYADYILATRDIEVIRFEAVESPEVSDHRALLLEFE</sequence>
<comment type="caution">
    <text evidence="2">The sequence shown here is derived from an EMBL/GenBank/DDBJ whole genome shotgun (WGS) entry which is preliminary data.</text>
</comment>
<keyword evidence="2" id="KW-0269">Exonuclease</keyword>
<evidence type="ECO:0000259" key="1">
    <source>
        <dbReference type="Pfam" id="PF03372"/>
    </source>
</evidence>
<dbReference type="GO" id="GO:0004519">
    <property type="term" value="F:endonuclease activity"/>
    <property type="evidence" value="ECO:0007669"/>
    <property type="project" value="UniProtKB-KW"/>
</dbReference>
<dbReference type="Proteomes" id="UP000477951">
    <property type="component" value="Unassembled WGS sequence"/>
</dbReference>
<feature type="domain" description="Endonuclease/exonuclease/phosphatase" evidence="1">
    <location>
        <begin position="5"/>
        <end position="259"/>
    </location>
</feature>
<dbReference type="RefSeq" id="WP_156616629.1">
    <property type="nucleotide sequence ID" value="NZ_WPHR01000052.1"/>
</dbReference>
<accession>A0A6L6VMP4</accession>
<reference evidence="2 3" key="1">
    <citation type="submission" date="2019-12" db="EMBL/GenBank/DDBJ databases">
        <title>Whole-genome sequencing of Allorhizobium vitis.</title>
        <authorList>
            <person name="Gan H.M."/>
            <person name="Szegedi E."/>
            <person name="Burr T."/>
            <person name="Savka M.A."/>
        </authorList>
    </citation>
    <scope>NUCLEOTIDE SEQUENCE [LARGE SCALE GENOMIC DNA]</scope>
    <source>
        <strain evidence="2 3">CG516</strain>
    </source>
</reference>
<evidence type="ECO:0000313" key="3">
    <source>
        <dbReference type="Proteomes" id="UP000477951"/>
    </source>
</evidence>
<dbReference type="InterPro" id="IPR036691">
    <property type="entry name" value="Endo/exonu/phosph_ase_sf"/>
</dbReference>
<keyword evidence="2" id="KW-0378">Hydrolase</keyword>
<dbReference type="EMBL" id="WPHR01000052">
    <property type="protein sequence ID" value="MUZ76168.1"/>
    <property type="molecule type" value="Genomic_DNA"/>
</dbReference>
<evidence type="ECO:0000313" key="2">
    <source>
        <dbReference type="EMBL" id="MUZ76168.1"/>
    </source>
</evidence>
<proteinExistence type="predicted"/>